<comment type="caution">
    <text evidence="2">The sequence shown here is derived from an EMBL/GenBank/DDBJ whole genome shotgun (WGS) entry which is preliminary data.</text>
</comment>
<dbReference type="OrthoDB" id="9787495at2"/>
<evidence type="ECO:0000313" key="2">
    <source>
        <dbReference type="EMBL" id="KYG68067.1"/>
    </source>
</evidence>
<evidence type="ECO:0000313" key="3">
    <source>
        <dbReference type="Proteomes" id="UP000075799"/>
    </source>
</evidence>
<reference evidence="2 3" key="1">
    <citation type="submission" date="2016-03" db="EMBL/GenBank/DDBJ databases">
        <authorList>
            <person name="Ploux O."/>
        </authorList>
    </citation>
    <scope>NUCLEOTIDE SEQUENCE [LARGE SCALE GENOMIC DNA]</scope>
    <source>
        <strain evidence="2 3">EC13</strain>
    </source>
</reference>
<organism evidence="2 3">
    <name type="scientific">Bdellovibrio bacteriovorus</name>
    <dbReference type="NCBI Taxonomy" id="959"/>
    <lineage>
        <taxon>Bacteria</taxon>
        <taxon>Pseudomonadati</taxon>
        <taxon>Bdellovibrionota</taxon>
        <taxon>Bdellovibrionia</taxon>
        <taxon>Bdellovibrionales</taxon>
        <taxon>Pseudobdellovibrionaceae</taxon>
        <taxon>Bdellovibrio</taxon>
    </lineage>
</organism>
<dbReference type="RefSeq" id="WP_063204771.1">
    <property type="nucleotide sequence ID" value="NZ_LUKD01000001.1"/>
</dbReference>
<gene>
    <name evidence="2" type="ORF">AZI87_02045</name>
</gene>
<proteinExistence type="predicted"/>
<feature type="chain" id="PRO_5007835216" description="Cytochrome c domain-containing protein" evidence="1">
    <location>
        <begin position="21"/>
        <end position="137"/>
    </location>
</feature>
<accession>A0A162GG69</accession>
<protein>
    <recommendedName>
        <fullName evidence="4">Cytochrome c domain-containing protein</fullName>
    </recommendedName>
</protein>
<dbReference type="AlphaFoldDB" id="A0A162GG69"/>
<dbReference type="Proteomes" id="UP000075799">
    <property type="component" value="Unassembled WGS sequence"/>
</dbReference>
<evidence type="ECO:0000256" key="1">
    <source>
        <dbReference type="SAM" id="SignalP"/>
    </source>
</evidence>
<dbReference type="Gene3D" id="1.10.760.10">
    <property type="entry name" value="Cytochrome c-like domain"/>
    <property type="match status" value="1"/>
</dbReference>
<sequence>MRLSSFFAVLLLSVCFSACSGSKDENDKEGTLAPVGDSKPVAAEDLQFFIVSREVFAASCYECHNRAQGMIRGGIGTDVYEEVLENAQRIYQKTIVERAMPMNASLTPRQYSLLKAWLEAGAPMKTELDYSNYDVED</sequence>
<dbReference type="GO" id="GO:0020037">
    <property type="term" value="F:heme binding"/>
    <property type="evidence" value="ECO:0007669"/>
    <property type="project" value="InterPro"/>
</dbReference>
<dbReference type="SUPFAM" id="SSF46626">
    <property type="entry name" value="Cytochrome c"/>
    <property type="match status" value="1"/>
</dbReference>
<dbReference type="EMBL" id="LUKD01000001">
    <property type="protein sequence ID" value="KYG68067.1"/>
    <property type="molecule type" value="Genomic_DNA"/>
</dbReference>
<keyword evidence="1" id="KW-0732">Signal</keyword>
<dbReference type="GO" id="GO:0009055">
    <property type="term" value="F:electron transfer activity"/>
    <property type="evidence" value="ECO:0007669"/>
    <property type="project" value="InterPro"/>
</dbReference>
<feature type="signal peptide" evidence="1">
    <location>
        <begin position="1"/>
        <end position="20"/>
    </location>
</feature>
<name>A0A162GG69_BDEBC</name>
<dbReference type="InterPro" id="IPR036909">
    <property type="entry name" value="Cyt_c-like_dom_sf"/>
</dbReference>
<evidence type="ECO:0008006" key="4">
    <source>
        <dbReference type="Google" id="ProtNLM"/>
    </source>
</evidence>